<evidence type="ECO:0000256" key="1">
    <source>
        <dbReference type="ARBA" id="ARBA00005695"/>
    </source>
</evidence>
<feature type="signal peptide" evidence="4">
    <location>
        <begin position="1"/>
        <end position="20"/>
    </location>
</feature>
<keyword evidence="7" id="KW-1185">Reference proteome</keyword>
<feature type="chain" id="PRO_5045678720" evidence="4">
    <location>
        <begin position="21"/>
        <end position="605"/>
    </location>
</feature>
<dbReference type="CDD" id="cd08510">
    <property type="entry name" value="PBP2_Lactococcal_OppA_like"/>
    <property type="match status" value="1"/>
</dbReference>
<protein>
    <submittedName>
        <fullName evidence="6">Oligopeptide ABC transporter substrate-binding protein</fullName>
    </submittedName>
</protein>
<evidence type="ECO:0000256" key="4">
    <source>
        <dbReference type="SAM" id="SignalP"/>
    </source>
</evidence>
<evidence type="ECO:0000313" key="7">
    <source>
        <dbReference type="Proteomes" id="UP000736583"/>
    </source>
</evidence>
<dbReference type="Pfam" id="PF00496">
    <property type="entry name" value="SBP_bac_5"/>
    <property type="match status" value="1"/>
</dbReference>
<comment type="similarity">
    <text evidence="1">Belongs to the bacterial solute-binding protein 5 family.</text>
</comment>
<reference evidence="6 7" key="1">
    <citation type="submission" date="2021-06" db="EMBL/GenBank/DDBJ databases">
        <authorList>
            <person name="Sun Q."/>
            <person name="Li D."/>
        </authorList>
    </citation>
    <scope>NUCLEOTIDE SEQUENCE [LARGE SCALE GENOMIC DNA]</scope>
    <source>
        <strain evidence="6 7">MSJ-4</strain>
    </source>
</reference>
<evidence type="ECO:0000259" key="5">
    <source>
        <dbReference type="Pfam" id="PF00496"/>
    </source>
</evidence>
<evidence type="ECO:0000313" key="6">
    <source>
        <dbReference type="EMBL" id="MBU5591864.1"/>
    </source>
</evidence>
<dbReference type="InterPro" id="IPR000914">
    <property type="entry name" value="SBP_5_dom"/>
</dbReference>
<accession>A0ABS6F1W0</accession>
<dbReference type="Proteomes" id="UP000736583">
    <property type="component" value="Unassembled WGS sequence"/>
</dbReference>
<feature type="domain" description="Solute-binding protein family 5" evidence="5">
    <location>
        <begin position="120"/>
        <end position="507"/>
    </location>
</feature>
<proteinExistence type="inferred from homology"/>
<organism evidence="6 7">
    <name type="scientific">Clostridium simiarum</name>
    <dbReference type="NCBI Taxonomy" id="2841506"/>
    <lineage>
        <taxon>Bacteria</taxon>
        <taxon>Bacillati</taxon>
        <taxon>Bacillota</taxon>
        <taxon>Clostridia</taxon>
        <taxon>Eubacteriales</taxon>
        <taxon>Clostridiaceae</taxon>
        <taxon>Clostridium</taxon>
    </lineage>
</organism>
<dbReference type="PANTHER" id="PTHR30290">
    <property type="entry name" value="PERIPLASMIC BINDING COMPONENT OF ABC TRANSPORTER"/>
    <property type="match status" value="1"/>
</dbReference>
<dbReference type="PIRSF" id="PIRSF002741">
    <property type="entry name" value="MppA"/>
    <property type="match status" value="1"/>
</dbReference>
<evidence type="ECO:0000256" key="3">
    <source>
        <dbReference type="ARBA" id="ARBA00022729"/>
    </source>
</evidence>
<keyword evidence="2" id="KW-0813">Transport</keyword>
<dbReference type="PROSITE" id="PS51257">
    <property type="entry name" value="PROKAR_LIPOPROTEIN"/>
    <property type="match status" value="1"/>
</dbReference>
<keyword evidence="3 4" id="KW-0732">Signal</keyword>
<dbReference type="EMBL" id="JAHLQL010000002">
    <property type="protein sequence ID" value="MBU5591864.1"/>
    <property type="molecule type" value="Genomic_DNA"/>
</dbReference>
<gene>
    <name evidence="6" type="ORF">KQI89_08805</name>
</gene>
<sequence length="605" mass="67706">MKKRLKLLVPLLLASTMLLAACNKDKPDGGDGSAIGGSEEETLLKIELPHPAVLQKEGKTVGGTLNVALVTDTPFEGIFNTFLYSNKSDSQLMGPMLGSFMKSGKNFEIVNGGYCDVEFNKEAKKATYKIHKDLTWSDGVPVTSDDLIFVYESIAHKDYKGVRYDSDYKNVIGIEEYNKGTAETISGLKRIDDKTLEVSFKKYYPGILWGAGLTFNAEPKHYLKDIPIQDMEAHDKVRVKPLSCGPFVVSNIVPGESVEYVPNPHWFGEKPKVDKIVYKRTSPDTIVEALKAGTFDVVDEINVDAYNEYKDLSNIELLSQIQRSYGYIGFKLGKWDNEAKEVIVDPTKKMSDVKLRQAMAYGMDTKEIAEVFYNGLRLPANSVIDPAHATFWNSKLATYNYNPEKAKKILDDAGYKDVDGDGMREDPKGNKLKINFLSMSGGEIAEPLAQFFVQGWKDIGLDVGLQNGRLVDMNAFYDMVEQDNEEIDIFMGGWGTGSNPDPSGLYGRDAQFNYTRFASEENDKLLGAIASEDAFGKDGVDEEYLVKAYHEWQQYIHDQVPVAPTNFRYTITVTNKRVTSWDLNTVSDWGWEKIGLLSDTPEKAK</sequence>
<dbReference type="InterPro" id="IPR039424">
    <property type="entry name" value="SBP_5"/>
</dbReference>
<name>A0ABS6F1W0_9CLOT</name>
<dbReference type="InterPro" id="IPR030678">
    <property type="entry name" value="Peptide/Ni-bd"/>
</dbReference>
<evidence type="ECO:0000256" key="2">
    <source>
        <dbReference type="ARBA" id="ARBA00022448"/>
    </source>
</evidence>
<comment type="caution">
    <text evidence="6">The sequence shown here is derived from an EMBL/GenBank/DDBJ whole genome shotgun (WGS) entry which is preliminary data.</text>
</comment>
<dbReference type="PANTHER" id="PTHR30290:SF9">
    <property type="entry name" value="OLIGOPEPTIDE-BINDING PROTEIN APPA"/>
    <property type="match status" value="1"/>
</dbReference>
<dbReference type="RefSeq" id="WP_216456795.1">
    <property type="nucleotide sequence ID" value="NZ_JAHLQL010000002.1"/>
</dbReference>